<dbReference type="GO" id="GO:0030699">
    <property type="term" value="F:glycine reductase activity"/>
    <property type="evidence" value="ECO:0007669"/>
    <property type="project" value="UniProtKB-EC"/>
</dbReference>
<dbReference type="EMBL" id="CEKZ01000003">
    <property type="protein sequence ID" value="CEQ03679.1"/>
    <property type="molecule type" value="Genomic_DNA"/>
</dbReference>
<sequence length="349" mass="38424">MSKIKVVHYINNFFAGIGGEEKANIPPEKRKGALGPGLAFQKSFKDEAEIIATVICGDSYFGENMEDAMNVLIKMIKEEKPDLFIAGPAFNAGRYGVACGAICKKVEQELKIPVVTGMYIENPGVDMYKLDLYIIETKNSAADLRKTVPKMVNLGLKLAKGEEVGPPEEEGYILRGIRKNFFHELRGSERAIDMLVKKLNKEEFKTEYEMPIFDRVTPAKPIKDLSKAKIAIVTSGGIVPTDNPDKIESSSATKYGIYDISKMNTLSKDDFTTIHGGYDRAYVLENPNLVVPLDVTRELEKEGIVGELANYFITTTGTGTSVNNAKAFGEDFVNKLIEDGVNAVILTST</sequence>
<accession>A0A0C7G5N8</accession>
<keyword evidence="1" id="KW-0712">Selenocysteine</keyword>
<name>A0A0C7G5N8_PARSO</name>
<organism evidence="3 4">
    <name type="scientific">Paraclostridium sordellii</name>
    <name type="common">Clostridium sordellii</name>
    <dbReference type="NCBI Taxonomy" id="1505"/>
    <lineage>
        <taxon>Bacteria</taxon>
        <taxon>Bacillati</taxon>
        <taxon>Bacillota</taxon>
        <taxon>Clostridia</taxon>
        <taxon>Peptostreptococcales</taxon>
        <taxon>Peptostreptococcaceae</taxon>
        <taxon>Paraclostridium</taxon>
    </lineage>
</organism>
<evidence type="ECO:0000256" key="2">
    <source>
        <dbReference type="ARBA" id="ARBA00023002"/>
    </source>
</evidence>
<keyword evidence="2 3" id="KW-0560">Oxidoreductase</keyword>
<evidence type="ECO:0000313" key="3">
    <source>
        <dbReference type="EMBL" id="CEQ03679.1"/>
    </source>
</evidence>
<dbReference type="EC" id="1.21.4.2" evidence="3"/>
<dbReference type="NCBIfam" id="TIGR01918">
    <property type="entry name" value="various_sel_PB"/>
    <property type="match status" value="1"/>
</dbReference>
<evidence type="ECO:0000313" key="4">
    <source>
        <dbReference type="Proteomes" id="UP000049127"/>
    </source>
</evidence>
<evidence type="ECO:0000256" key="1">
    <source>
        <dbReference type="ARBA" id="ARBA00022933"/>
    </source>
</evidence>
<dbReference type="Proteomes" id="UP000049127">
    <property type="component" value="Unassembled WGS sequence"/>
</dbReference>
<dbReference type="Pfam" id="PF07355">
    <property type="entry name" value="GRDB"/>
    <property type="match status" value="1"/>
</dbReference>
<reference evidence="4" key="1">
    <citation type="submission" date="2015-01" db="EMBL/GenBank/DDBJ databases">
        <authorList>
            <person name="Aslett M.A."/>
            <person name="De Silva N."/>
        </authorList>
    </citation>
    <scope>NUCLEOTIDE SEQUENCE [LARGE SCALE GENOMIC DNA]</scope>
    <source>
        <strain evidence="4">R28058</strain>
    </source>
</reference>
<gene>
    <name evidence="3" type="primary">grdB_1</name>
    <name evidence="3" type="ORF">R28058_14121</name>
</gene>
<dbReference type="AlphaFoldDB" id="A0A0C7G5N8"/>
<protein>
    <submittedName>
        <fullName evidence="3">Sarcosine reductase complex component B subunit alpha</fullName>
        <ecNumber evidence="3">1.21.4.2</ecNumber>
    </submittedName>
</protein>
<dbReference type="InterPro" id="IPR010187">
    <property type="entry name" value="Various_sel_PB"/>
</dbReference>
<proteinExistence type="predicted"/>